<dbReference type="Gene3D" id="1.25.40.10">
    <property type="entry name" value="Tetratricopeptide repeat domain"/>
    <property type="match status" value="1"/>
</dbReference>
<dbReference type="PATRIC" id="fig|136160.3.peg.2274"/>
<evidence type="ECO:0000313" key="1">
    <source>
        <dbReference type="EMBL" id="KOO39071.1"/>
    </source>
</evidence>
<dbReference type="InterPro" id="IPR011990">
    <property type="entry name" value="TPR-like_helical_dom_sf"/>
</dbReference>
<sequence length="558" mass="64553">MREFPTIDSERHGKTDTLDPVEYLLIGTLHSDHATEEIKLNISFEGKLFHNFYALKECWWQLRELINRDVPELKAQFSSELLFLFPEDPTLIEGKPLAEITAGSSERRLSRESEQIFRIVWGIARLLYHLAKTRRLNITFYQLAEADRVSLQFIRYLSSILQEKSLIKLYIGEIPTTWQDESRAMRKKIIEEWKKGLVFNDRRERSLAVRPMDRPMTAEEQVALSWITEPDAVTHTKVEEIVQHFIMWGNYEAGMTLVEHGLNQTNDKENLSFFWMKKGLTNAFCGNFSEAMDCYEMTLTFTNLAQRKSAVCMYLALLASKRLGQEQQAQAWIEKGFKEANFLEGKEADIEKGWLCNVRALSAFRENDYPTALHYSQEAFKHIKAYQGGDALHLKVNVLSNLSVLFEEMTYVDKALATWRKFESFVTQGATEAFTKVYFFRLGALQIKSGDRALGLSNIDRAYLIAKKIDDAFHACFIAQELALYACQDHQWEKAIYWLNESAFMARLFGDNHLATRLEEKRQLIKQGGKICDDGTSLEEPLTKIGRPFYPIHIPNPL</sequence>
<dbReference type="AlphaFoldDB" id="A0A0M0KJJ8"/>
<name>A0A0M0KJJ8_ALKHA</name>
<evidence type="ECO:0008006" key="2">
    <source>
        <dbReference type="Google" id="ProtNLM"/>
    </source>
</evidence>
<comment type="caution">
    <text evidence="1">The sequence shown here is derived from an EMBL/GenBank/DDBJ whole genome shotgun (WGS) entry which is preliminary data.</text>
</comment>
<dbReference type="SUPFAM" id="SSF48452">
    <property type="entry name" value="TPR-like"/>
    <property type="match status" value="1"/>
</dbReference>
<dbReference type="RefSeq" id="WP_053431142.1">
    <property type="nucleotide sequence ID" value="NZ_LILD02000025.1"/>
</dbReference>
<gene>
    <name evidence="1" type="ORF">AMD02_09555</name>
</gene>
<organism evidence="1">
    <name type="scientific">Halalkalibacterium halodurans</name>
    <name type="common">Bacillus halodurans</name>
    <dbReference type="NCBI Taxonomy" id="86665"/>
    <lineage>
        <taxon>Bacteria</taxon>
        <taxon>Bacillati</taxon>
        <taxon>Bacillota</taxon>
        <taxon>Bacilli</taxon>
        <taxon>Bacillales</taxon>
        <taxon>Bacillaceae</taxon>
        <taxon>Halalkalibacterium (ex Joshi et al. 2022)</taxon>
    </lineage>
</organism>
<accession>A0A0M0KJJ8</accession>
<protein>
    <recommendedName>
        <fullName evidence="2">Tetratricopeptide repeat-containing protein</fullName>
    </recommendedName>
</protein>
<dbReference type="EMBL" id="LILD01000001">
    <property type="protein sequence ID" value="KOO39071.1"/>
    <property type="molecule type" value="Genomic_DNA"/>
</dbReference>
<proteinExistence type="predicted"/>
<reference evidence="1" key="1">
    <citation type="submission" date="2015-08" db="EMBL/GenBank/DDBJ databases">
        <title>Complete DNA Sequence of Pseudomonas syringae pv. actinidiae, the Causal Agent of Kiwifruit Canker Disease.</title>
        <authorList>
            <person name="Rikkerink E.H.A."/>
            <person name="Fineran P.C."/>
        </authorList>
    </citation>
    <scope>NUCLEOTIDE SEQUENCE</scope>
    <source>
        <strain evidence="1">DSM 13666</strain>
    </source>
</reference>